<evidence type="ECO:0000313" key="1">
    <source>
        <dbReference type="EMBL" id="PRZ48007.1"/>
    </source>
</evidence>
<dbReference type="OrthoDB" id="7871389at2"/>
<dbReference type="RefSeq" id="WP_106163688.1">
    <property type="nucleotide sequence ID" value="NZ_PVUF01000005.1"/>
</dbReference>
<protein>
    <submittedName>
        <fullName evidence="1">Uncharacterized protein</fullName>
    </submittedName>
</protein>
<gene>
    <name evidence="1" type="ORF">CLV89_105232</name>
</gene>
<reference evidence="1 2" key="1">
    <citation type="submission" date="2018-03" db="EMBL/GenBank/DDBJ databases">
        <title>Genomic Encyclopedia of Archaeal and Bacterial Type Strains, Phase II (KMG-II): from individual species to whole genera.</title>
        <authorList>
            <person name="Goeker M."/>
        </authorList>
    </citation>
    <scope>NUCLEOTIDE SEQUENCE [LARGE SCALE GENOMIC DNA]</scope>
    <source>
        <strain evidence="1 2">DSM 25328</strain>
    </source>
</reference>
<dbReference type="Proteomes" id="UP000237718">
    <property type="component" value="Unassembled WGS sequence"/>
</dbReference>
<evidence type="ECO:0000313" key="2">
    <source>
        <dbReference type="Proteomes" id="UP000237718"/>
    </source>
</evidence>
<name>A0A2T1AHH9_TRISK</name>
<dbReference type="AlphaFoldDB" id="A0A2T1AHH9"/>
<proteinExistence type="predicted"/>
<organism evidence="1 2">
    <name type="scientific">Tritonibacter scottomollicae</name>
    <name type="common">Epibacterium scottomollicae</name>
    <dbReference type="NCBI Taxonomy" id="483013"/>
    <lineage>
        <taxon>Bacteria</taxon>
        <taxon>Pseudomonadati</taxon>
        <taxon>Pseudomonadota</taxon>
        <taxon>Alphaproteobacteria</taxon>
        <taxon>Rhodobacterales</taxon>
        <taxon>Paracoccaceae</taxon>
        <taxon>Tritonibacter</taxon>
    </lineage>
</organism>
<comment type="caution">
    <text evidence="1">The sequence shown here is derived from an EMBL/GenBank/DDBJ whole genome shotgun (WGS) entry which is preliminary data.</text>
</comment>
<sequence>MNNKAPQYQANTWTVPANGILEVARSAEFLICLEATAPFKITFDQGVETNFEQGLSFRVLNEFRQIRIRNPNAQDISIRLGFGRGDVTDARLVVSGSVEVETEAPGVIDTIDVFTVGAGASALVDGADLRRQELLLRNLSDTDDVWLRGDANTTAGGHLLKASEGAVLSTSAAVYAYNPNGSGVDLSALSIRKEV</sequence>
<dbReference type="EMBL" id="PVUF01000005">
    <property type="protein sequence ID" value="PRZ48007.1"/>
    <property type="molecule type" value="Genomic_DNA"/>
</dbReference>
<accession>A0A2T1AHH9</accession>